<gene>
    <name evidence="1" type="ORF">Glove_709g33</name>
</gene>
<sequence>MEALVFDYVIEYIIDDLFSLSENLRFTVVDDKRNPYKNSIYTCGPIDRNYSVVTCRQCPFWRNVRDSQLLWPGLEMEWFILGSGFFRGNVIIQSEAFQVQSFVLEVKGGSDCPLA</sequence>
<accession>A0A397G2C4</accession>
<evidence type="ECO:0000313" key="2">
    <source>
        <dbReference type="Proteomes" id="UP000266861"/>
    </source>
</evidence>
<evidence type="ECO:0000313" key="1">
    <source>
        <dbReference type="EMBL" id="RHZ44777.1"/>
    </source>
</evidence>
<dbReference type="Proteomes" id="UP000266861">
    <property type="component" value="Unassembled WGS sequence"/>
</dbReference>
<comment type="caution">
    <text evidence="1">The sequence shown here is derived from an EMBL/GenBank/DDBJ whole genome shotgun (WGS) entry which is preliminary data.</text>
</comment>
<organism evidence="1 2">
    <name type="scientific">Diversispora epigaea</name>
    <dbReference type="NCBI Taxonomy" id="1348612"/>
    <lineage>
        <taxon>Eukaryota</taxon>
        <taxon>Fungi</taxon>
        <taxon>Fungi incertae sedis</taxon>
        <taxon>Mucoromycota</taxon>
        <taxon>Glomeromycotina</taxon>
        <taxon>Glomeromycetes</taxon>
        <taxon>Diversisporales</taxon>
        <taxon>Diversisporaceae</taxon>
        <taxon>Diversispora</taxon>
    </lineage>
</organism>
<name>A0A397G2C4_9GLOM</name>
<protein>
    <submittedName>
        <fullName evidence="1">Uncharacterized protein</fullName>
    </submittedName>
</protein>
<dbReference type="EMBL" id="PQFF01000565">
    <property type="protein sequence ID" value="RHZ44777.1"/>
    <property type="molecule type" value="Genomic_DNA"/>
</dbReference>
<dbReference type="AlphaFoldDB" id="A0A397G2C4"/>
<keyword evidence="2" id="KW-1185">Reference proteome</keyword>
<proteinExistence type="predicted"/>
<reference evidence="1 2" key="1">
    <citation type="submission" date="2018-08" db="EMBL/GenBank/DDBJ databases">
        <title>Genome and evolution of the arbuscular mycorrhizal fungus Diversispora epigaea (formerly Glomus versiforme) and its bacterial endosymbionts.</title>
        <authorList>
            <person name="Sun X."/>
            <person name="Fei Z."/>
            <person name="Harrison M."/>
        </authorList>
    </citation>
    <scope>NUCLEOTIDE SEQUENCE [LARGE SCALE GENOMIC DNA]</scope>
    <source>
        <strain evidence="1 2">IT104</strain>
    </source>
</reference>